<evidence type="ECO:0000313" key="2">
    <source>
        <dbReference type="Proteomes" id="UP001390339"/>
    </source>
</evidence>
<dbReference type="SUPFAM" id="SSF54197">
    <property type="entry name" value="HIT-like"/>
    <property type="match status" value="1"/>
</dbReference>
<dbReference type="InterPro" id="IPR036265">
    <property type="entry name" value="HIT-like_sf"/>
</dbReference>
<evidence type="ECO:0008006" key="3">
    <source>
        <dbReference type="Google" id="ProtNLM"/>
    </source>
</evidence>
<organism evidence="1 2">
    <name type="scientific">Apiospora arundinis</name>
    <dbReference type="NCBI Taxonomy" id="335852"/>
    <lineage>
        <taxon>Eukaryota</taxon>
        <taxon>Fungi</taxon>
        <taxon>Dikarya</taxon>
        <taxon>Ascomycota</taxon>
        <taxon>Pezizomycotina</taxon>
        <taxon>Sordariomycetes</taxon>
        <taxon>Xylariomycetidae</taxon>
        <taxon>Amphisphaeriales</taxon>
        <taxon>Apiosporaceae</taxon>
        <taxon>Apiospora</taxon>
    </lineage>
</organism>
<dbReference type="Proteomes" id="UP001390339">
    <property type="component" value="Unassembled WGS sequence"/>
</dbReference>
<dbReference type="Gene3D" id="3.30.428.10">
    <property type="entry name" value="HIT-like"/>
    <property type="match status" value="1"/>
</dbReference>
<accession>A0ABR2IWD9</accession>
<comment type="caution">
    <text evidence="1">The sequence shown here is derived from an EMBL/GenBank/DDBJ whole genome shotgun (WGS) entry which is preliminary data.</text>
</comment>
<dbReference type="EMBL" id="JAPCWZ010000004">
    <property type="protein sequence ID" value="KAK8869165.1"/>
    <property type="molecule type" value="Genomic_DNA"/>
</dbReference>
<protein>
    <recommendedName>
        <fullName evidence="3">HIT domain-containing protein</fullName>
    </recommendedName>
</protein>
<proteinExistence type="predicted"/>
<evidence type="ECO:0000313" key="1">
    <source>
        <dbReference type="EMBL" id="KAK8869165.1"/>
    </source>
</evidence>
<gene>
    <name evidence="1" type="ORF">PGQ11_007743</name>
</gene>
<name>A0ABR2IWD9_9PEZI</name>
<sequence>MGDEGYRLALEHYEELKSNIHQIDVKDFKFGLHLFPHESVSHLHMHVIAATKSIRKYSTSRHDQKTKDALEVRDVVVNVAQVPTHGTASTVTEAIGCQNRNYTGEATFAQLASEITSHGPQGRRNWCSPSVPTWKSNYLPCAVSIAVIQFHIDPQ</sequence>
<keyword evidence="2" id="KW-1185">Reference proteome</keyword>
<reference evidence="1 2" key="1">
    <citation type="journal article" date="2024" name="IMA Fungus">
        <title>Apiospora arundinis, a panoply of carbohydrate-active enzymes and secondary metabolites.</title>
        <authorList>
            <person name="Sorensen T."/>
            <person name="Petersen C."/>
            <person name="Muurmann A.T."/>
            <person name="Christiansen J.V."/>
            <person name="Brundto M.L."/>
            <person name="Overgaard C.K."/>
            <person name="Boysen A.T."/>
            <person name="Wollenberg R.D."/>
            <person name="Larsen T.O."/>
            <person name="Sorensen J.L."/>
            <person name="Nielsen K.L."/>
            <person name="Sondergaard T.E."/>
        </authorList>
    </citation>
    <scope>NUCLEOTIDE SEQUENCE [LARGE SCALE GENOMIC DNA]</scope>
    <source>
        <strain evidence="1 2">AAU 773</strain>
    </source>
</reference>
<dbReference type="Pfam" id="PF11969">
    <property type="entry name" value="DcpS_C"/>
    <property type="match status" value="1"/>
</dbReference>